<sequence>MNILMDNLIVIVFFSRLTRFNTVNIGKTKRKRKIIIQVFMDNDYFITVPLFRNDKFKRLMDISSLYLFIICLCDPNYLDIKHINHCFVSLLPYVVEGVDVKDLYFIYERQFIYANDKPKSFDMYGEQQVATGKWKPFCCTLGGGVDLGLGVTYEKYCIKCSSFFIEQKKFYRHFKKIENANLNNWINRYRYAISKTYGKLGVVFSILSYKHKTFYDLSTSKLLANFRVLDRFPTIRKTRINLFLVIQNFFYRHSKKKSHKNRKFQWSINNSKKSTFFENLTVYK</sequence>
<dbReference type="EMBL" id="VYZN01000038">
    <property type="protein sequence ID" value="KAE9532621.1"/>
    <property type="molecule type" value="Genomic_DNA"/>
</dbReference>
<keyword evidence="2" id="KW-1185">Reference proteome</keyword>
<gene>
    <name evidence="1" type="ORF">AGLY_009702</name>
</gene>
<dbReference type="Proteomes" id="UP000475862">
    <property type="component" value="Unassembled WGS sequence"/>
</dbReference>
<organism evidence="1 2">
    <name type="scientific">Aphis glycines</name>
    <name type="common">Soybean aphid</name>
    <dbReference type="NCBI Taxonomy" id="307491"/>
    <lineage>
        <taxon>Eukaryota</taxon>
        <taxon>Metazoa</taxon>
        <taxon>Ecdysozoa</taxon>
        <taxon>Arthropoda</taxon>
        <taxon>Hexapoda</taxon>
        <taxon>Insecta</taxon>
        <taxon>Pterygota</taxon>
        <taxon>Neoptera</taxon>
        <taxon>Paraneoptera</taxon>
        <taxon>Hemiptera</taxon>
        <taxon>Sternorrhyncha</taxon>
        <taxon>Aphidomorpha</taxon>
        <taxon>Aphidoidea</taxon>
        <taxon>Aphididae</taxon>
        <taxon>Aphidini</taxon>
        <taxon>Aphis</taxon>
        <taxon>Aphis</taxon>
    </lineage>
</organism>
<evidence type="ECO:0000313" key="2">
    <source>
        <dbReference type="Proteomes" id="UP000475862"/>
    </source>
</evidence>
<proteinExistence type="predicted"/>
<dbReference type="AlphaFoldDB" id="A0A6G0TGN6"/>
<reference evidence="1 2" key="1">
    <citation type="submission" date="2019-08" db="EMBL/GenBank/DDBJ databases">
        <title>The genome of the soybean aphid Biotype 1, its phylome, world population structure and adaptation to the North American continent.</title>
        <authorList>
            <person name="Giordano R."/>
            <person name="Donthu R.K."/>
            <person name="Hernandez A.G."/>
            <person name="Wright C.L."/>
            <person name="Zimin A.V."/>
        </authorList>
    </citation>
    <scope>NUCLEOTIDE SEQUENCE [LARGE SCALE GENOMIC DNA]</scope>
    <source>
        <tissue evidence="1">Whole aphids</tissue>
    </source>
</reference>
<comment type="caution">
    <text evidence="1">The sequence shown here is derived from an EMBL/GenBank/DDBJ whole genome shotgun (WGS) entry which is preliminary data.</text>
</comment>
<protein>
    <submittedName>
        <fullName evidence="1">Uncharacterized protein</fullName>
    </submittedName>
</protein>
<accession>A0A6G0TGN6</accession>
<name>A0A6G0TGN6_APHGL</name>
<evidence type="ECO:0000313" key="1">
    <source>
        <dbReference type="EMBL" id="KAE9532621.1"/>
    </source>
</evidence>